<keyword evidence="4" id="KW-1185">Reference proteome</keyword>
<evidence type="ECO:0000259" key="2">
    <source>
        <dbReference type="Pfam" id="PF03544"/>
    </source>
</evidence>
<dbReference type="InterPro" id="IPR037682">
    <property type="entry name" value="TonB_C"/>
</dbReference>
<sequence>MHALEREALDDPFLADAIEGYSFANKKIDHQLSILQRQLEERIAAQQEEKNVFFFSWQRLSIAAAAGLMFITVGILFWMRSQPPANNMAATQKTGSGMAKAPAAVITPLPAAPDHVSVTEPVTAAGTVNGNAAPGRKAAFARLKARAPKPQPVIAASTETENAVVAFGTSSPESVNKLAEKKAETKSPEGMADFAITQSPAMAPPLKKDTTEADRLALAESLLAKKQEPVLNQALKGRVAGVMIDGGGIFGRIVDAGDGLPLPGVSVRVQGTNRGVTTNSSGEFSINGVTKAKLRISYIGYESDEVNAEPGKPVDVKLKADPRSLSEVAVGFGTQKKQEMTGSISGISGPAAPAPGGASYEKYLRENLRKPAGQDRVTGNVRVEFLVGNNGDLSGFKIIRGLTDACNAEAIRLIKEGPRWNPAGSGKPETVTVTVKF</sequence>
<accession>A0A7K1XUQ6</accession>
<feature type="transmembrane region" description="Helical" evidence="1">
    <location>
        <begin position="60"/>
        <end position="79"/>
    </location>
</feature>
<dbReference type="Pfam" id="PF03544">
    <property type="entry name" value="TonB_C"/>
    <property type="match status" value="1"/>
</dbReference>
<proteinExistence type="predicted"/>
<dbReference type="GO" id="GO:0055085">
    <property type="term" value="P:transmembrane transport"/>
    <property type="evidence" value="ECO:0007669"/>
    <property type="project" value="InterPro"/>
</dbReference>
<keyword evidence="1" id="KW-0812">Transmembrane</keyword>
<dbReference type="SUPFAM" id="SSF74653">
    <property type="entry name" value="TolA/TonB C-terminal domain"/>
    <property type="match status" value="1"/>
</dbReference>
<reference evidence="3 4" key="1">
    <citation type="submission" date="2019-11" db="EMBL/GenBank/DDBJ databases">
        <title>Pedobacter sp. HMF7056 Genome sequencing and assembly.</title>
        <authorList>
            <person name="Kang H."/>
            <person name="Kim H."/>
            <person name="Joh K."/>
        </authorList>
    </citation>
    <scope>NUCLEOTIDE SEQUENCE [LARGE SCALE GENOMIC DNA]</scope>
    <source>
        <strain evidence="3 4">HMF7056</strain>
    </source>
</reference>
<organism evidence="3 4">
    <name type="scientific">Hufsiella ginkgonis</name>
    <dbReference type="NCBI Taxonomy" id="2695274"/>
    <lineage>
        <taxon>Bacteria</taxon>
        <taxon>Pseudomonadati</taxon>
        <taxon>Bacteroidota</taxon>
        <taxon>Sphingobacteriia</taxon>
        <taxon>Sphingobacteriales</taxon>
        <taxon>Sphingobacteriaceae</taxon>
        <taxon>Hufsiella</taxon>
    </lineage>
</organism>
<dbReference type="Gene3D" id="2.60.40.1120">
    <property type="entry name" value="Carboxypeptidase-like, regulatory domain"/>
    <property type="match status" value="1"/>
</dbReference>
<dbReference type="SUPFAM" id="SSF49464">
    <property type="entry name" value="Carboxypeptidase regulatory domain-like"/>
    <property type="match status" value="1"/>
</dbReference>
<name>A0A7K1XUQ6_9SPHI</name>
<dbReference type="RefSeq" id="WP_160905655.1">
    <property type="nucleotide sequence ID" value="NZ_WVHS01000001.1"/>
</dbReference>
<dbReference type="Proteomes" id="UP000451233">
    <property type="component" value="Unassembled WGS sequence"/>
</dbReference>
<comment type="caution">
    <text evidence="3">The sequence shown here is derived from an EMBL/GenBank/DDBJ whole genome shotgun (WGS) entry which is preliminary data.</text>
</comment>
<gene>
    <name evidence="3" type="ORF">GS398_05270</name>
</gene>
<protein>
    <recommendedName>
        <fullName evidence="2">TonB C-terminal domain-containing protein</fullName>
    </recommendedName>
</protein>
<dbReference type="EMBL" id="WVHS01000001">
    <property type="protein sequence ID" value="MXV14700.1"/>
    <property type="molecule type" value="Genomic_DNA"/>
</dbReference>
<keyword evidence="1" id="KW-0472">Membrane</keyword>
<keyword evidence="1" id="KW-1133">Transmembrane helix</keyword>
<evidence type="ECO:0000313" key="4">
    <source>
        <dbReference type="Proteomes" id="UP000451233"/>
    </source>
</evidence>
<dbReference type="Gene3D" id="3.30.1150.10">
    <property type="match status" value="1"/>
</dbReference>
<evidence type="ECO:0000313" key="3">
    <source>
        <dbReference type="EMBL" id="MXV14700.1"/>
    </source>
</evidence>
<dbReference type="InterPro" id="IPR008969">
    <property type="entry name" value="CarboxyPept-like_regulatory"/>
</dbReference>
<evidence type="ECO:0000256" key="1">
    <source>
        <dbReference type="SAM" id="Phobius"/>
    </source>
</evidence>
<dbReference type="Pfam" id="PF13715">
    <property type="entry name" value="CarbopepD_reg_2"/>
    <property type="match status" value="1"/>
</dbReference>
<feature type="domain" description="TonB C-terminal" evidence="2">
    <location>
        <begin position="374"/>
        <end position="437"/>
    </location>
</feature>
<dbReference type="AlphaFoldDB" id="A0A7K1XUQ6"/>